<keyword evidence="2" id="KW-1185">Reference proteome</keyword>
<proteinExistence type="predicted"/>
<name>W9SA07_9ROSA</name>
<protein>
    <submittedName>
        <fullName evidence="1">Uncharacterized protein</fullName>
    </submittedName>
</protein>
<dbReference type="EMBL" id="KE345846">
    <property type="protein sequence ID" value="EXC18943.1"/>
    <property type="molecule type" value="Genomic_DNA"/>
</dbReference>
<evidence type="ECO:0000313" key="2">
    <source>
        <dbReference type="Proteomes" id="UP000030645"/>
    </source>
</evidence>
<gene>
    <name evidence="1" type="ORF">L484_002587</name>
</gene>
<dbReference type="AlphaFoldDB" id="W9SA07"/>
<accession>W9SA07</accession>
<evidence type="ECO:0000313" key="1">
    <source>
        <dbReference type="EMBL" id="EXC18943.1"/>
    </source>
</evidence>
<dbReference type="Proteomes" id="UP000030645">
    <property type="component" value="Unassembled WGS sequence"/>
</dbReference>
<reference evidence="2" key="1">
    <citation type="submission" date="2013-01" db="EMBL/GenBank/DDBJ databases">
        <title>Draft Genome Sequence of a Mulberry Tree, Morus notabilis C.K. Schneid.</title>
        <authorList>
            <person name="He N."/>
            <person name="Zhao S."/>
        </authorList>
    </citation>
    <scope>NUCLEOTIDE SEQUENCE</scope>
</reference>
<sequence>MSSSERDLNRQNGASKRRRLALLRRVRALLPTNSSTAAVNDPFTNGNNIENAAVLVFPIDHDHHGREQVYSERCTFELASPPQDADDWISKKKNNRADEGFGVFLQNCALCKKKFAKVTYVHFACRDDQIALDEFDERVEGEFVNLKLWENRIRVLAPPPINRT</sequence>
<organism evidence="1 2">
    <name type="scientific">Morus notabilis</name>
    <dbReference type="NCBI Taxonomy" id="981085"/>
    <lineage>
        <taxon>Eukaryota</taxon>
        <taxon>Viridiplantae</taxon>
        <taxon>Streptophyta</taxon>
        <taxon>Embryophyta</taxon>
        <taxon>Tracheophyta</taxon>
        <taxon>Spermatophyta</taxon>
        <taxon>Magnoliopsida</taxon>
        <taxon>eudicotyledons</taxon>
        <taxon>Gunneridae</taxon>
        <taxon>Pentapetalae</taxon>
        <taxon>rosids</taxon>
        <taxon>fabids</taxon>
        <taxon>Rosales</taxon>
        <taxon>Moraceae</taxon>
        <taxon>Moreae</taxon>
        <taxon>Morus</taxon>
    </lineage>
</organism>